<evidence type="ECO:0000313" key="2">
    <source>
        <dbReference type="EMBL" id="RDX97632.1"/>
    </source>
</evidence>
<evidence type="ECO:0000313" key="3">
    <source>
        <dbReference type="Proteomes" id="UP000257109"/>
    </source>
</evidence>
<feature type="non-terminal residue" evidence="2">
    <location>
        <position position="1"/>
    </location>
</feature>
<evidence type="ECO:0000256" key="1">
    <source>
        <dbReference type="SAM" id="MobiDB-lite"/>
    </source>
</evidence>
<reference evidence="2" key="1">
    <citation type="submission" date="2018-05" db="EMBL/GenBank/DDBJ databases">
        <title>Draft genome of Mucuna pruriens seed.</title>
        <authorList>
            <person name="Nnadi N.E."/>
            <person name="Vos R."/>
            <person name="Hasami M.H."/>
            <person name="Devisetty U.K."/>
            <person name="Aguiy J.C."/>
        </authorList>
    </citation>
    <scope>NUCLEOTIDE SEQUENCE [LARGE SCALE GENOMIC DNA]</scope>
    <source>
        <strain evidence="2">JCA_2017</strain>
    </source>
</reference>
<gene>
    <name evidence="2" type="ORF">CR513_19577</name>
</gene>
<sequence length="274" mass="30180">MCSETSPPRLSFSHDLSELQVSPMKQDGPCIDTLLLHDSNSDFEFITSTTSLEFESSSADELFSNGVILPIQVQDKTITRKLTHHVEPSHAKLPPRPCALSVDKVKKETIRELLDVNSDHEKKPHSKSFWGFNRSKSLNCDTKKNLVCSIPLLSRSNSTGSVPNPKRVSSSKHPSLAAKSSSYSYSTLNMYPMQKSPSGKSYGGSYPNGLRINPVLNVPTPCVSKGSANLFGLGSFLRVGKVKKSKKLEKINQIVSKGKSQEYTQILIQLSILK</sequence>
<accession>A0A371H494</accession>
<dbReference type="OrthoDB" id="1106808at2759"/>
<dbReference type="EMBL" id="QJKJ01003605">
    <property type="protein sequence ID" value="RDX97632.1"/>
    <property type="molecule type" value="Genomic_DNA"/>
</dbReference>
<proteinExistence type="predicted"/>
<protein>
    <submittedName>
        <fullName evidence="2">Uncharacterized protein</fullName>
    </submittedName>
</protein>
<comment type="caution">
    <text evidence="2">The sequence shown here is derived from an EMBL/GenBank/DDBJ whole genome shotgun (WGS) entry which is preliminary data.</text>
</comment>
<organism evidence="2 3">
    <name type="scientific">Mucuna pruriens</name>
    <name type="common">Velvet bean</name>
    <name type="synonym">Dolichos pruriens</name>
    <dbReference type="NCBI Taxonomy" id="157652"/>
    <lineage>
        <taxon>Eukaryota</taxon>
        <taxon>Viridiplantae</taxon>
        <taxon>Streptophyta</taxon>
        <taxon>Embryophyta</taxon>
        <taxon>Tracheophyta</taxon>
        <taxon>Spermatophyta</taxon>
        <taxon>Magnoliopsida</taxon>
        <taxon>eudicotyledons</taxon>
        <taxon>Gunneridae</taxon>
        <taxon>Pentapetalae</taxon>
        <taxon>rosids</taxon>
        <taxon>fabids</taxon>
        <taxon>Fabales</taxon>
        <taxon>Fabaceae</taxon>
        <taxon>Papilionoideae</taxon>
        <taxon>50 kb inversion clade</taxon>
        <taxon>NPAAA clade</taxon>
        <taxon>indigoferoid/millettioid clade</taxon>
        <taxon>Phaseoleae</taxon>
        <taxon>Mucuna</taxon>
    </lineage>
</organism>
<keyword evidence="3" id="KW-1185">Reference proteome</keyword>
<feature type="compositionally biased region" description="Polar residues" evidence="1">
    <location>
        <begin position="157"/>
        <end position="173"/>
    </location>
</feature>
<dbReference type="Proteomes" id="UP000257109">
    <property type="component" value="Unassembled WGS sequence"/>
</dbReference>
<dbReference type="PANTHER" id="PTHR36757">
    <property type="entry name" value="BNAANNG22500D PROTEIN"/>
    <property type="match status" value="1"/>
</dbReference>
<name>A0A371H494_MUCPR</name>
<dbReference type="AlphaFoldDB" id="A0A371H494"/>
<feature type="region of interest" description="Disordered" evidence="1">
    <location>
        <begin position="157"/>
        <end position="177"/>
    </location>
</feature>
<dbReference type="PANTHER" id="PTHR36757:SF4">
    <property type="entry name" value="DUF4005 DOMAIN-CONTAINING PROTEIN"/>
    <property type="match status" value="1"/>
</dbReference>